<dbReference type="Proteomes" id="UP000295302">
    <property type="component" value="Unassembled WGS sequence"/>
</dbReference>
<keyword evidence="2" id="KW-1185">Reference proteome</keyword>
<reference evidence="1 2" key="1">
    <citation type="submission" date="2019-03" db="EMBL/GenBank/DDBJ databases">
        <title>Draft genome sequences of novel Actinobacteria.</title>
        <authorList>
            <person name="Sahin N."/>
            <person name="Ay H."/>
            <person name="Saygin H."/>
        </authorList>
    </citation>
    <scope>NUCLEOTIDE SEQUENCE [LARGE SCALE GENOMIC DNA]</scope>
    <source>
        <strain evidence="1 2">CH32</strain>
    </source>
</reference>
<organism evidence="1 2">
    <name type="scientific">Nonomuraea terrae</name>
    <dbReference type="NCBI Taxonomy" id="2530383"/>
    <lineage>
        <taxon>Bacteria</taxon>
        <taxon>Bacillati</taxon>
        <taxon>Actinomycetota</taxon>
        <taxon>Actinomycetes</taxon>
        <taxon>Streptosporangiales</taxon>
        <taxon>Streptosporangiaceae</taxon>
        <taxon>Nonomuraea</taxon>
    </lineage>
</organism>
<proteinExistence type="predicted"/>
<accession>A0A4R4YPI8</accession>
<dbReference type="AlphaFoldDB" id="A0A4R4YPI8"/>
<comment type="caution">
    <text evidence="1">The sequence shown here is derived from an EMBL/GenBank/DDBJ whole genome shotgun (WGS) entry which is preliminary data.</text>
</comment>
<gene>
    <name evidence="1" type="ORF">E1286_18855</name>
</gene>
<dbReference type="OrthoDB" id="4214267at2"/>
<name>A0A4R4YPI8_9ACTN</name>
<protein>
    <submittedName>
        <fullName evidence="1">Uncharacterized protein</fullName>
    </submittedName>
</protein>
<dbReference type="Gene3D" id="1.10.357.10">
    <property type="entry name" value="Tetracycline Repressor, domain 2"/>
    <property type="match status" value="1"/>
</dbReference>
<evidence type="ECO:0000313" key="2">
    <source>
        <dbReference type="Proteomes" id="UP000295302"/>
    </source>
</evidence>
<evidence type="ECO:0000313" key="1">
    <source>
        <dbReference type="EMBL" id="TDD47026.1"/>
    </source>
</evidence>
<dbReference type="EMBL" id="SMKQ01000052">
    <property type="protein sequence ID" value="TDD47026.1"/>
    <property type="molecule type" value="Genomic_DNA"/>
</dbReference>
<dbReference type="RefSeq" id="WP_132614265.1">
    <property type="nucleotide sequence ID" value="NZ_SMKQ01000052.1"/>
</dbReference>
<sequence length="83" mass="8724">MAHVVDVGLTKERSREKNAVIVGQQRWMLTLFADLAEAAGVAEPRLVADRIMLLHEGALVTAGMGIVDDAFTHAAASAAALLA</sequence>